<proteinExistence type="evidence at transcript level"/>
<dbReference type="InterPro" id="IPR048830">
    <property type="entry name" value="PCF11_helical"/>
</dbReference>
<feature type="compositionally biased region" description="Low complexity" evidence="2">
    <location>
        <begin position="218"/>
        <end position="231"/>
    </location>
</feature>
<dbReference type="Pfam" id="PF20845">
    <property type="entry name" value="Pcf11_helical"/>
    <property type="match status" value="1"/>
</dbReference>
<feature type="non-terminal residue" evidence="4">
    <location>
        <position position="1"/>
    </location>
</feature>
<feature type="compositionally biased region" description="Low complexity" evidence="2">
    <location>
        <begin position="162"/>
        <end position="178"/>
    </location>
</feature>
<name>Q0ZC07_9ORTH</name>
<gene>
    <name evidence="4" type="ORF">AG-0285P-Gv</name>
</gene>
<feature type="non-terminal residue" evidence="4">
    <location>
        <position position="239"/>
    </location>
</feature>
<feature type="coiled-coil region" evidence="1">
    <location>
        <begin position="60"/>
        <end position="110"/>
    </location>
</feature>
<dbReference type="AlphaFoldDB" id="Q0ZC07"/>
<evidence type="ECO:0000256" key="2">
    <source>
        <dbReference type="SAM" id="MobiDB-lite"/>
    </source>
</evidence>
<feature type="compositionally biased region" description="Polar residues" evidence="2">
    <location>
        <begin position="143"/>
        <end position="158"/>
    </location>
</feature>
<evidence type="ECO:0000256" key="1">
    <source>
        <dbReference type="SAM" id="Coils"/>
    </source>
</evidence>
<accession>Q0ZC07</accession>
<feature type="domain" description="Pre-mRNA cleavage complex 2 protein Pcf11 helical" evidence="3">
    <location>
        <begin position="59"/>
        <end position="96"/>
    </location>
</feature>
<reference evidence="4" key="1">
    <citation type="journal article" date="2006" name="Mol. Biol. Evol.">
        <title>Molecular evolution of seminal proteins in field crickets.</title>
        <authorList>
            <person name="Andres J.A."/>
            <person name="Maroja L.S."/>
            <person name="Bogdanowicz S.M."/>
            <person name="Swanson W.J."/>
            <person name="Harrison R.G."/>
        </authorList>
    </citation>
    <scope>NUCLEOTIDE SEQUENCE</scope>
</reference>
<sequence>AWPITAPVPTSIHINPKFFPKQGNSPAPIVSPLQSSASSALLTAPATSVNVPEDPQAFAESKMREQLLKKQKKLLELQQKKLEIELLQTKAKLEEQQKQLERQTDHLHVQQLLLPALQNAGQDAASKQFGPLLDIASSSSGVKSEHATQSTSTSQVSGAPQVVAASTPSTVATSSGPSRSPSKMTEVSTSKAKTAGKAAAGPGGNSSRSRDPRLATRQPVPTQPNVVTNVTSENLQQPT</sequence>
<protein>
    <submittedName>
        <fullName evidence="4">Putative accessory gland protein</fullName>
    </submittedName>
</protein>
<feature type="compositionally biased region" description="Low complexity" evidence="2">
    <location>
        <begin position="188"/>
        <end position="200"/>
    </location>
</feature>
<evidence type="ECO:0000313" key="4">
    <source>
        <dbReference type="EMBL" id="ABG01821.1"/>
    </source>
</evidence>
<organism evidence="4">
    <name type="scientific">Gryllus veletis</name>
    <dbReference type="NCBI Taxonomy" id="51040"/>
    <lineage>
        <taxon>Eukaryota</taxon>
        <taxon>Metazoa</taxon>
        <taxon>Ecdysozoa</taxon>
        <taxon>Arthropoda</taxon>
        <taxon>Hexapoda</taxon>
        <taxon>Insecta</taxon>
        <taxon>Pterygota</taxon>
        <taxon>Neoptera</taxon>
        <taxon>Polyneoptera</taxon>
        <taxon>Orthoptera</taxon>
        <taxon>Ensifera</taxon>
        <taxon>Gryllidea</taxon>
        <taxon>Grylloidea</taxon>
        <taxon>Gryllidae</taxon>
        <taxon>Gryllinae</taxon>
        <taxon>Gryllus</taxon>
    </lineage>
</organism>
<keyword evidence="1" id="KW-0175">Coiled coil</keyword>
<evidence type="ECO:0000259" key="3">
    <source>
        <dbReference type="Pfam" id="PF20845"/>
    </source>
</evidence>
<dbReference type="EMBL" id="DQ630863">
    <property type="protein sequence ID" value="ABG01821.1"/>
    <property type="molecule type" value="mRNA"/>
</dbReference>
<feature type="region of interest" description="Disordered" evidence="2">
    <location>
        <begin position="143"/>
        <end position="239"/>
    </location>
</feature>